<protein>
    <submittedName>
        <fullName evidence="2">GNAT family N-acetyltransferase</fullName>
    </submittedName>
</protein>
<dbReference type="AlphaFoldDB" id="A0A1Q2GU69"/>
<gene>
    <name evidence="2" type="ORF">B0W48_01975</name>
</gene>
<dbReference type="CDD" id="cd04301">
    <property type="entry name" value="NAT_SF"/>
    <property type="match status" value="1"/>
</dbReference>
<accession>A0A1Q2GU69</accession>
<evidence type="ECO:0000313" key="2">
    <source>
        <dbReference type="EMBL" id="AQP98671.1"/>
    </source>
</evidence>
<dbReference type="STRING" id="247523.B0W48_01975"/>
<evidence type="ECO:0000313" key="3">
    <source>
        <dbReference type="Proteomes" id="UP000188243"/>
    </source>
</evidence>
<proteinExistence type="predicted"/>
<dbReference type="EMBL" id="CP019628">
    <property type="protein sequence ID" value="AQP98671.1"/>
    <property type="molecule type" value="Genomic_DNA"/>
</dbReference>
<dbReference type="KEGG" id="paln:B0W48_01975"/>
<dbReference type="Proteomes" id="UP000188243">
    <property type="component" value="Chromosome"/>
</dbReference>
<dbReference type="InterPro" id="IPR000182">
    <property type="entry name" value="GNAT_dom"/>
</dbReference>
<dbReference type="Pfam" id="PF13673">
    <property type="entry name" value="Acetyltransf_10"/>
    <property type="match status" value="1"/>
</dbReference>
<dbReference type="SUPFAM" id="SSF55729">
    <property type="entry name" value="Acyl-CoA N-acyltransferases (Nat)"/>
    <property type="match status" value="1"/>
</dbReference>
<feature type="domain" description="N-acetyltransferase" evidence="1">
    <location>
        <begin position="9"/>
        <end position="148"/>
    </location>
</feature>
<dbReference type="Gene3D" id="3.40.630.30">
    <property type="match status" value="1"/>
</dbReference>
<dbReference type="InterPro" id="IPR016181">
    <property type="entry name" value="Acyl_CoA_acyltransferase"/>
</dbReference>
<sequence>MFIRKVCSMDLYSIRTVCADAFMSSVAPTLQAEGVKTFQSIISLDNLETRMAADNEMYVYESNSKVVGFIELKAGRHIAMLFVAPSCQKKGIGKSLILRVLAHARSDTITVSASLTSVQAYLNYEFERVGDISESAGLIYQPMQIKLNKLNRIK</sequence>
<dbReference type="GO" id="GO:0016747">
    <property type="term" value="F:acyltransferase activity, transferring groups other than amino-acyl groups"/>
    <property type="evidence" value="ECO:0007669"/>
    <property type="project" value="InterPro"/>
</dbReference>
<name>A0A1Q2GU69_9GAMM</name>
<keyword evidence="2" id="KW-0808">Transferase</keyword>
<dbReference type="InterPro" id="IPR052564">
    <property type="entry name" value="N-acetyltrans/Recomb-assoc"/>
</dbReference>
<evidence type="ECO:0000259" key="1">
    <source>
        <dbReference type="PROSITE" id="PS51186"/>
    </source>
</evidence>
<organism evidence="2 3">
    <name type="scientific">Pseudoalteromonas aliena</name>
    <dbReference type="NCBI Taxonomy" id="247523"/>
    <lineage>
        <taxon>Bacteria</taxon>
        <taxon>Pseudomonadati</taxon>
        <taxon>Pseudomonadota</taxon>
        <taxon>Gammaproteobacteria</taxon>
        <taxon>Alteromonadales</taxon>
        <taxon>Pseudoalteromonadaceae</taxon>
        <taxon>Pseudoalteromonas</taxon>
    </lineage>
</organism>
<dbReference type="PANTHER" id="PTHR43451:SF1">
    <property type="entry name" value="ACETYLTRANSFERASE"/>
    <property type="match status" value="1"/>
</dbReference>
<dbReference type="PANTHER" id="PTHR43451">
    <property type="entry name" value="ACETYLTRANSFERASE (GNAT) FAMILY PROTEIN"/>
    <property type="match status" value="1"/>
</dbReference>
<dbReference type="PROSITE" id="PS51186">
    <property type="entry name" value="GNAT"/>
    <property type="match status" value="1"/>
</dbReference>
<reference evidence="2 3" key="1">
    <citation type="submission" date="2017-02" db="EMBL/GenBank/DDBJ databases">
        <title>Complete genome sequence of the cold-active Pseudoalteromonas aliena strain EH1 isolated from Arctic seawater.</title>
        <authorList>
            <person name="Kim E."/>
            <person name="Heo E."/>
            <person name="Kim H."/>
            <person name="Kim D."/>
        </authorList>
    </citation>
    <scope>NUCLEOTIDE SEQUENCE [LARGE SCALE GENOMIC DNA]</scope>
    <source>
        <strain evidence="2 3">EH1</strain>
    </source>
</reference>